<evidence type="ECO:0000256" key="3">
    <source>
        <dbReference type="ARBA" id="ARBA00023163"/>
    </source>
</evidence>
<accession>A0ABS8UVY8</accession>
<dbReference type="Pfam" id="PF00010">
    <property type="entry name" value="HLH"/>
    <property type="match status" value="1"/>
</dbReference>
<keyword evidence="2" id="KW-0805">Transcription regulation</keyword>
<keyword evidence="3" id="KW-0804">Transcription</keyword>
<dbReference type="InterPro" id="IPR011598">
    <property type="entry name" value="bHLH_dom"/>
</dbReference>
<proteinExistence type="predicted"/>
<dbReference type="InterPro" id="IPR036638">
    <property type="entry name" value="HLH_DNA-bd_sf"/>
</dbReference>
<organism evidence="6 7">
    <name type="scientific">Datura stramonium</name>
    <name type="common">Jimsonweed</name>
    <name type="synonym">Common thornapple</name>
    <dbReference type="NCBI Taxonomy" id="4076"/>
    <lineage>
        <taxon>Eukaryota</taxon>
        <taxon>Viridiplantae</taxon>
        <taxon>Streptophyta</taxon>
        <taxon>Embryophyta</taxon>
        <taxon>Tracheophyta</taxon>
        <taxon>Spermatophyta</taxon>
        <taxon>Magnoliopsida</taxon>
        <taxon>eudicotyledons</taxon>
        <taxon>Gunneridae</taxon>
        <taxon>Pentapetalae</taxon>
        <taxon>asterids</taxon>
        <taxon>lamiids</taxon>
        <taxon>Solanales</taxon>
        <taxon>Solanaceae</taxon>
        <taxon>Solanoideae</taxon>
        <taxon>Datureae</taxon>
        <taxon>Datura</taxon>
    </lineage>
</organism>
<evidence type="ECO:0000256" key="1">
    <source>
        <dbReference type="ARBA" id="ARBA00004123"/>
    </source>
</evidence>
<reference evidence="6 7" key="1">
    <citation type="journal article" date="2021" name="BMC Genomics">
        <title>Datura genome reveals duplications of psychoactive alkaloid biosynthetic genes and high mutation rate following tissue culture.</title>
        <authorList>
            <person name="Rajewski A."/>
            <person name="Carter-House D."/>
            <person name="Stajich J."/>
            <person name="Litt A."/>
        </authorList>
    </citation>
    <scope>NUCLEOTIDE SEQUENCE [LARGE SCALE GENOMIC DNA]</scope>
    <source>
        <strain evidence="6">AR-01</strain>
    </source>
</reference>
<evidence type="ECO:0000256" key="2">
    <source>
        <dbReference type="ARBA" id="ARBA00023015"/>
    </source>
</evidence>
<name>A0ABS8UVY8_DATST</name>
<gene>
    <name evidence="6" type="ORF">HAX54_022004</name>
</gene>
<comment type="caution">
    <text evidence="6">The sequence shown here is derived from an EMBL/GenBank/DDBJ whole genome shotgun (WGS) entry which is preliminary data.</text>
</comment>
<sequence length="226" mass="25644">MEKYVNSKSSAPPKLERKVVEKNRRNYMKTLYNELHSLLPSTHASTSKETTMAVPDQINAAVNYIESLKMKLEKDKKHLEELKMGPKKAQSLTATDEPGPSMKSPPQIEFHEMGPNTVVVLISGLDNISTFNKIIRLCHKEGVDVVAIHFSLNGNSTLQISHESKVQINRNSRMDQFRANTTLCDKMKELIYGPISCNNDMESNLHLWDYIIEFDASTSQNPNMYS</sequence>
<comment type="subcellular location">
    <subcellularLocation>
        <location evidence="1">Nucleus</location>
    </subcellularLocation>
</comment>
<evidence type="ECO:0000313" key="6">
    <source>
        <dbReference type="EMBL" id="MCD9638183.1"/>
    </source>
</evidence>
<feature type="domain" description="BHLH" evidence="5">
    <location>
        <begin position="12"/>
        <end position="68"/>
    </location>
</feature>
<dbReference type="PROSITE" id="PS50888">
    <property type="entry name" value="BHLH"/>
    <property type="match status" value="1"/>
</dbReference>
<dbReference type="EMBL" id="JACEIK010002641">
    <property type="protein sequence ID" value="MCD9638183.1"/>
    <property type="molecule type" value="Genomic_DNA"/>
</dbReference>
<evidence type="ECO:0000256" key="4">
    <source>
        <dbReference type="ARBA" id="ARBA00023242"/>
    </source>
</evidence>
<evidence type="ECO:0000313" key="7">
    <source>
        <dbReference type="Proteomes" id="UP000823775"/>
    </source>
</evidence>
<evidence type="ECO:0000259" key="5">
    <source>
        <dbReference type="PROSITE" id="PS50888"/>
    </source>
</evidence>
<dbReference type="Proteomes" id="UP000823775">
    <property type="component" value="Unassembled WGS sequence"/>
</dbReference>
<keyword evidence="7" id="KW-1185">Reference proteome</keyword>
<dbReference type="Gene3D" id="4.10.280.10">
    <property type="entry name" value="Helix-loop-helix DNA-binding domain"/>
    <property type="match status" value="1"/>
</dbReference>
<dbReference type="InterPro" id="IPR015660">
    <property type="entry name" value="MASH1/Ascl1a-like"/>
</dbReference>
<protein>
    <recommendedName>
        <fullName evidence="5">BHLH domain-containing protein</fullName>
    </recommendedName>
</protein>
<dbReference type="PANTHER" id="PTHR13935">
    <property type="entry name" value="ACHAETE-SCUTE TRANSCRIPTION FACTOR-RELATED"/>
    <property type="match status" value="1"/>
</dbReference>
<dbReference type="PANTHER" id="PTHR13935:SF63">
    <property type="entry name" value="BHLH DOMAIN-CONTAINING PROTEIN"/>
    <property type="match status" value="1"/>
</dbReference>
<dbReference type="SUPFAM" id="SSF47459">
    <property type="entry name" value="HLH, helix-loop-helix DNA-binding domain"/>
    <property type="match status" value="1"/>
</dbReference>
<keyword evidence="4" id="KW-0539">Nucleus</keyword>